<sequence length="279" mass="31430">MKMKRLILFFTLLCVSAVLFAQGKVTTRKHLFADFSDKITKVVMSGNEILDGALRQEVVDLWTLSPFEFCSMAEYESLKKSDTYYFLLITAGQAKGEEEPMVRFLTLEKGGAEKGDNIALRTEVISLPLCPVDGGSGRELVFLPALVKGVQEFTAEAMASEKAAYSGMAWFNGRFDRKGAIKRIYLAQEDISESVSTKEREKYMDEDIILCDEDEADKAYTDKTYNTLVSYTVSAGTWSYKLLVEADTDTVYYIRKHKVNAKNAPGFLAEDLKRISKKR</sequence>
<protein>
    <submittedName>
        <fullName evidence="2">Putative ATP-dependent DNA helicase YjcD</fullName>
    </submittedName>
</protein>
<keyword evidence="2" id="KW-0547">Nucleotide-binding</keyword>
<keyword evidence="2" id="KW-0378">Hydrolase</keyword>
<proteinExistence type="predicted"/>
<keyword evidence="2" id="KW-0067">ATP-binding</keyword>
<evidence type="ECO:0000313" key="2">
    <source>
        <dbReference type="EMBL" id="ACM91009.1"/>
    </source>
</evidence>
<dbReference type="GO" id="GO:0004386">
    <property type="term" value="F:helicase activity"/>
    <property type="evidence" value="ECO:0007669"/>
    <property type="project" value="UniProtKB-KW"/>
</dbReference>
<dbReference type="AlphaFoldDB" id="C0JZX9"/>
<dbReference type="EMBL" id="FJ529691">
    <property type="protein sequence ID" value="ACM91009.1"/>
    <property type="molecule type" value="Genomic_DNA"/>
</dbReference>
<evidence type="ECO:0000256" key="1">
    <source>
        <dbReference type="SAM" id="SignalP"/>
    </source>
</evidence>
<organism evidence="2">
    <name type="scientific">uncultured bacterium URE4</name>
    <dbReference type="NCBI Taxonomy" id="581112"/>
    <lineage>
        <taxon>Bacteria</taxon>
        <taxon>environmental samples</taxon>
    </lineage>
</organism>
<feature type="chain" id="PRO_5002899542" evidence="1">
    <location>
        <begin position="22"/>
        <end position="279"/>
    </location>
</feature>
<keyword evidence="2" id="KW-0347">Helicase</keyword>
<reference evidence="2" key="1">
    <citation type="submission" date="2008-11" db="EMBL/GenBank/DDBJ databases">
        <title>Isolation and characterization of a fructose-1,6-bisphosphatase in Bacteroides sp. from a rumen metagenomic library.</title>
        <authorList>
            <person name="Wang J."/>
            <person name="Liu K."/>
            <person name="Zhao S."/>
            <person name="Bu D."/>
            <person name="Li D."/>
            <person name="Yu P."/>
            <person name="Wei H."/>
            <person name="Zhou L."/>
        </authorList>
    </citation>
    <scope>NUCLEOTIDE SEQUENCE</scope>
</reference>
<name>C0JZX9_9BACT</name>
<accession>C0JZX9</accession>
<feature type="signal peptide" evidence="1">
    <location>
        <begin position="1"/>
        <end position="21"/>
    </location>
</feature>
<keyword evidence="1" id="KW-0732">Signal</keyword>